<evidence type="ECO:0000313" key="3">
    <source>
        <dbReference type="Proteomes" id="UP000028534"/>
    </source>
</evidence>
<protein>
    <recommendedName>
        <fullName evidence="4">Alginate export domain-containing protein</fullName>
    </recommendedName>
</protein>
<evidence type="ECO:0008006" key="4">
    <source>
        <dbReference type="Google" id="ProtNLM"/>
    </source>
</evidence>
<evidence type="ECO:0000256" key="1">
    <source>
        <dbReference type="SAM" id="SignalP"/>
    </source>
</evidence>
<dbReference type="PATRIC" id="fig|13690.10.peg.1406"/>
<reference evidence="2 3" key="1">
    <citation type="submission" date="2014-03" db="EMBL/GenBank/DDBJ databases">
        <title>Genome sequence of Sphingobium yanoikuyae B1.</title>
        <authorList>
            <person name="Gan H.M."/>
            <person name="Gan H.Y."/>
            <person name="Savka M.A."/>
        </authorList>
    </citation>
    <scope>NUCLEOTIDE SEQUENCE [LARGE SCALE GENOMIC DNA]</scope>
    <source>
        <strain evidence="2 3">B1</strain>
    </source>
</reference>
<dbReference type="RefSeq" id="WP_037518137.1">
    <property type="nucleotide sequence ID" value="NZ_JGVR01000005.1"/>
</dbReference>
<proteinExistence type="predicted"/>
<accession>A0A084EQB6</accession>
<keyword evidence="1" id="KW-0732">Signal</keyword>
<dbReference type="InterPro" id="IPR023614">
    <property type="entry name" value="Porin_dom_sf"/>
</dbReference>
<dbReference type="eggNOG" id="ENOG502Z7YP">
    <property type="taxonomic scope" value="Bacteria"/>
</dbReference>
<dbReference type="Proteomes" id="UP000028534">
    <property type="component" value="Unassembled WGS sequence"/>
</dbReference>
<dbReference type="AlphaFoldDB" id="A0A084EQB6"/>
<dbReference type="Gene3D" id="2.40.160.10">
    <property type="entry name" value="Porin"/>
    <property type="match status" value="1"/>
</dbReference>
<evidence type="ECO:0000313" key="2">
    <source>
        <dbReference type="EMBL" id="KEZ20158.1"/>
    </source>
</evidence>
<gene>
    <name evidence="2" type="ORF">CP98_01363</name>
</gene>
<feature type="signal peptide" evidence="1">
    <location>
        <begin position="1"/>
        <end position="19"/>
    </location>
</feature>
<organism evidence="2 3">
    <name type="scientific">Sphingobium yanoikuyae</name>
    <name type="common">Sphingomonas yanoikuyae</name>
    <dbReference type="NCBI Taxonomy" id="13690"/>
    <lineage>
        <taxon>Bacteria</taxon>
        <taxon>Pseudomonadati</taxon>
        <taxon>Pseudomonadota</taxon>
        <taxon>Alphaproteobacteria</taxon>
        <taxon>Sphingomonadales</taxon>
        <taxon>Sphingomonadaceae</taxon>
        <taxon>Sphingobium</taxon>
    </lineage>
</organism>
<dbReference type="STRING" id="13690.AX777_09100"/>
<feature type="chain" id="PRO_5001774478" description="Alginate export domain-containing protein" evidence="1">
    <location>
        <begin position="20"/>
        <end position="401"/>
    </location>
</feature>
<dbReference type="EMBL" id="JGVR01000005">
    <property type="protein sequence ID" value="KEZ20158.1"/>
    <property type="molecule type" value="Genomic_DNA"/>
</dbReference>
<name>A0A084EQB6_SPHYA</name>
<sequence>MKYLLATTAALAVAGPACAQQIDLKPVAEARLRYEHVDQDGLAQQADALTVRARAGLTASSGALSATLVGQGTLAVIDRYFDGFDKAATKPLVADPQNVALYIAQLQYRTKALTLTGGRQKIVLDDERFVGNVAFRDNGQTFDAVRAELTPAKGLKLDVSYAWSVRTIWGFQGKGARQQAISGDNILANLSYATPLGTVSGFAYLVDQDEAAVQAYRLSSQTYGVRLAGRQPLSKFAKLAYQLSYARQSDYHRNPNDYAADYWLADATLDLHGWKLNAGYEVLGASHGAALTSFQTPLGTNFKFQGWADKFLTTPANGMRDLYVGTGYGWKQVGPLSGVALAATWHRFESDRLDQHYGNEWDLIASAKLRRTALSVRYAHYDARAMATDTEKLWLQADWSI</sequence>
<comment type="caution">
    <text evidence="2">The sequence shown here is derived from an EMBL/GenBank/DDBJ whole genome shotgun (WGS) entry which is preliminary data.</text>
</comment>